<dbReference type="Proteomes" id="UP000626210">
    <property type="component" value="Unassembled WGS sequence"/>
</dbReference>
<reference evidence="2" key="1">
    <citation type="journal article" date="2019" name="Int. J. Syst. Evol. Microbiol.">
        <title>The Global Catalogue of Microorganisms (GCM) 10K type strain sequencing project: providing services to taxonomists for standard genome sequencing and annotation.</title>
        <authorList>
            <consortium name="The Broad Institute Genomics Platform"/>
            <consortium name="The Broad Institute Genome Sequencing Center for Infectious Disease"/>
            <person name="Wu L."/>
            <person name="Ma J."/>
        </authorList>
    </citation>
    <scope>NUCLEOTIDE SEQUENCE [LARGE SCALE GENOMIC DNA]</scope>
    <source>
        <strain evidence="2">KCTC 23314</strain>
    </source>
</reference>
<organism evidence="1 2">
    <name type="scientific">Pseudorhodoferax aquiterrae</name>
    <dbReference type="NCBI Taxonomy" id="747304"/>
    <lineage>
        <taxon>Bacteria</taxon>
        <taxon>Pseudomonadati</taxon>
        <taxon>Pseudomonadota</taxon>
        <taxon>Betaproteobacteria</taxon>
        <taxon>Burkholderiales</taxon>
        <taxon>Comamonadaceae</taxon>
    </lineage>
</organism>
<sequence>MIATATDPQQIAALAALGIRTLGARPEGGWKGGATHASSHASAVATSGVAQMPAYHS</sequence>
<keyword evidence="2" id="KW-1185">Reference proteome</keyword>
<protein>
    <submittedName>
        <fullName evidence="1">Uncharacterized protein</fullName>
    </submittedName>
</protein>
<evidence type="ECO:0000313" key="2">
    <source>
        <dbReference type="Proteomes" id="UP000626210"/>
    </source>
</evidence>
<name>A0ABQ3FZT7_9BURK</name>
<proteinExistence type="predicted"/>
<comment type="caution">
    <text evidence="1">The sequence shown here is derived from an EMBL/GenBank/DDBJ whole genome shotgun (WGS) entry which is preliminary data.</text>
</comment>
<evidence type="ECO:0000313" key="1">
    <source>
        <dbReference type="EMBL" id="GHC77387.1"/>
    </source>
</evidence>
<accession>A0ABQ3FZT7</accession>
<gene>
    <name evidence="1" type="ORF">GCM10007320_16890</name>
</gene>
<dbReference type="EMBL" id="BMYK01000004">
    <property type="protein sequence ID" value="GHC77387.1"/>
    <property type="molecule type" value="Genomic_DNA"/>
</dbReference>